<keyword evidence="6" id="KW-1185">Reference proteome</keyword>
<sequence>MKLEKVTNQGEATTKRWYDDACGTALAMELVGERWALLIVRELMFGPRRFGELKASLTGISANVLTQRLEGLERAHVLKRRKLPPPASVQVYELTSWGYEAEEAIKALGAWAARSPDHDPTLPLSSASMMLSLRTMIDREKARALPAMTIGFTFGPESFVGRLADGDLPIVRGEGAAEVHFATTARLMANIVYGKWPIEEAEAEGALVFTGDRAKARAFIDLFALPPKAKVE</sequence>
<evidence type="ECO:0000313" key="5">
    <source>
        <dbReference type="EMBL" id="MCW6534975.1"/>
    </source>
</evidence>
<dbReference type="GO" id="GO:0003677">
    <property type="term" value="F:DNA binding"/>
    <property type="evidence" value="ECO:0007669"/>
    <property type="project" value="UniProtKB-KW"/>
</dbReference>
<dbReference type="PANTHER" id="PTHR33204:SF18">
    <property type="entry name" value="TRANSCRIPTIONAL REGULATORY PROTEIN"/>
    <property type="match status" value="1"/>
</dbReference>
<proteinExistence type="predicted"/>
<dbReference type="RefSeq" id="WP_179513112.1">
    <property type="nucleotide sequence ID" value="NZ_JANFAV010000005.1"/>
</dbReference>
<dbReference type="PANTHER" id="PTHR33204">
    <property type="entry name" value="TRANSCRIPTIONAL REGULATOR, MARR FAMILY"/>
    <property type="match status" value="1"/>
</dbReference>
<evidence type="ECO:0000256" key="1">
    <source>
        <dbReference type="ARBA" id="ARBA00023015"/>
    </source>
</evidence>
<dbReference type="InterPro" id="IPR036390">
    <property type="entry name" value="WH_DNA-bd_sf"/>
</dbReference>
<comment type="caution">
    <text evidence="5">The sequence shown here is derived from an EMBL/GenBank/DDBJ whole genome shotgun (WGS) entry which is preliminary data.</text>
</comment>
<dbReference type="EMBL" id="JANFAV010000005">
    <property type="protein sequence ID" value="MCW6534975.1"/>
    <property type="molecule type" value="Genomic_DNA"/>
</dbReference>
<dbReference type="Gene3D" id="1.10.10.10">
    <property type="entry name" value="Winged helix-like DNA-binding domain superfamily/Winged helix DNA-binding domain"/>
    <property type="match status" value="1"/>
</dbReference>
<keyword evidence="1" id="KW-0805">Transcription regulation</keyword>
<organism evidence="5 6">
    <name type="scientific">Sphingomonas lycopersici</name>
    <dbReference type="NCBI Taxonomy" id="2951807"/>
    <lineage>
        <taxon>Bacteria</taxon>
        <taxon>Pseudomonadati</taxon>
        <taxon>Pseudomonadota</taxon>
        <taxon>Alphaproteobacteria</taxon>
        <taxon>Sphingomonadales</taxon>
        <taxon>Sphingomonadaceae</taxon>
        <taxon>Sphingomonas</taxon>
    </lineage>
</organism>
<reference evidence="5" key="1">
    <citation type="submission" date="2022-06" db="EMBL/GenBank/DDBJ databases">
        <title>Sphingomonas sp. nov. isolated from rhizosphere soil of tomato.</title>
        <authorList>
            <person name="Dong H."/>
            <person name="Gao R."/>
        </authorList>
    </citation>
    <scope>NUCLEOTIDE SEQUENCE</scope>
    <source>
        <strain evidence="5">MMSM24</strain>
    </source>
</reference>
<name>A0AA41Z6M7_9SPHN</name>
<protein>
    <submittedName>
        <fullName evidence="5">Helix-turn-helix transcriptional regulator</fullName>
    </submittedName>
</protein>
<keyword evidence="3" id="KW-0804">Transcription</keyword>
<dbReference type="InterPro" id="IPR002577">
    <property type="entry name" value="HTH_HxlR"/>
</dbReference>
<gene>
    <name evidence="5" type="ORF">NEE01_09270</name>
</gene>
<dbReference type="PROSITE" id="PS51118">
    <property type="entry name" value="HTH_HXLR"/>
    <property type="match status" value="1"/>
</dbReference>
<evidence type="ECO:0000256" key="2">
    <source>
        <dbReference type="ARBA" id="ARBA00023125"/>
    </source>
</evidence>
<dbReference type="InterPro" id="IPR036388">
    <property type="entry name" value="WH-like_DNA-bd_sf"/>
</dbReference>
<keyword evidence="2" id="KW-0238">DNA-binding</keyword>
<evidence type="ECO:0000256" key="3">
    <source>
        <dbReference type="ARBA" id="ARBA00023163"/>
    </source>
</evidence>
<dbReference type="Proteomes" id="UP001165565">
    <property type="component" value="Unassembled WGS sequence"/>
</dbReference>
<feature type="domain" description="HTH hxlR-type" evidence="4">
    <location>
        <begin position="22"/>
        <end position="120"/>
    </location>
</feature>
<dbReference type="InterPro" id="IPR036527">
    <property type="entry name" value="SCP2_sterol-bd_dom_sf"/>
</dbReference>
<evidence type="ECO:0000313" key="6">
    <source>
        <dbReference type="Proteomes" id="UP001165565"/>
    </source>
</evidence>
<accession>A0AA41Z6M7</accession>
<dbReference type="AlphaFoldDB" id="A0AA41Z6M7"/>
<dbReference type="Gene3D" id="3.30.1050.10">
    <property type="entry name" value="SCP2 sterol-binding domain"/>
    <property type="match status" value="1"/>
</dbReference>
<dbReference type="SUPFAM" id="SSF55718">
    <property type="entry name" value="SCP-like"/>
    <property type="match status" value="1"/>
</dbReference>
<dbReference type="Pfam" id="PF01638">
    <property type="entry name" value="HxlR"/>
    <property type="match status" value="1"/>
</dbReference>
<dbReference type="SUPFAM" id="SSF46785">
    <property type="entry name" value="Winged helix' DNA-binding domain"/>
    <property type="match status" value="1"/>
</dbReference>
<evidence type="ECO:0000259" key="4">
    <source>
        <dbReference type="PROSITE" id="PS51118"/>
    </source>
</evidence>